<evidence type="ECO:0000313" key="4">
    <source>
        <dbReference type="Proteomes" id="UP001149400"/>
    </source>
</evidence>
<feature type="domain" description="Formyl transferase C-terminal" evidence="2">
    <location>
        <begin position="196"/>
        <end position="279"/>
    </location>
</feature>
<evidence type="ECO:0000259" key="1">
    <source>
        <dbReference type="Pfam" id="PF00551"/>
    </source>
</evidence>
<dbReference type="SUPFAM" id="SSF53328">
    <property type="entry name" value="Formyltransferase"/>
    <property type="match status" value="1"/>
</dbReference>
<organism evidence="3 4">
    <name type="scientific">Enterovibrio gelatinilyticus</name>
    <dbReference type="NCBI Taxonomy" id="2899819"/>
    <lineage>
        <taxon>Bacteria</taxon>
        <taxon>Pseudomonadati</taxon>
        <taxon>Pseudomonadota</taxon>
        <taxon>Gammaproteobacteria</taxon>
        <taxon>Vibrionales</taxon>
        <taxon>Vibrionaceae</taxon>
        <taxon>Enterovibrio</taxon>
    </lineage>
</organism>
<dbReference type="Proteomes" id="UP001149400">
    <property type="component" value="Unassembled WGS sequence"/>
</dbReference>
<gene>
    <name evidence="3" type="ORF">LRP50_04425</name>
</gene>
<evidence type="ECO:0000313" key="3">
    <source>
        <dbReference type="EMBL" id="MDD1792370.1"/>
    </source>
</evidence>
<proteinExistence type="predicted"/>
<sequence>MIENKSSITLFCMTEKGFAVLRHLAATHAGCIDQVIGSRDLNVKNDFYVEIQELCSDFGINFVDKSENVKVTSKYSFAIGWRWLINNENSSLVVFHDSLLPKYRGFAPVVSALLNGDSSIGVTALHASEEYDRGDIIGQDSLCISYPIKIQAVITALSDLYASLALTLVEKIINDRDIPSIKQDESLATYSLWRDEDDYAVNWDQDSDYICRFIDAVSYPYSGASTILNGQLYRILDAELVDDVVVENRVPGKVIFKRGCRPVVVCGKGLVQINELISEETGTDALSNLAFRSRFR</sequence>
<dbReference type="Pfam" id="PF02911">
    <property type="entry name" value="Formyl_trans_C"/>
    <property type="match status" value="1"/>
</dbReference>
<protein>
    <submittedName>
        <fullName evidence="3">Methionyl-tRNA formyltransferase</fullName>
    </submittedName>
</protein>
<dbReference type="Pfam" id="PF00551">
    <property type="entry name" value="Formyl_trans_N"/>
    <property type="match status" value="1"/>
</dbReference>
<comment type="caution">
    <text evidence="3">The sequence shown here is derived from an EMBL/GenBank/DDBJ whole genome shotgun (WGS) entry which is preliminary data.</text>
</comment>
<dbReference type="RefSeq" id="WP_274163287.1">
    <property type="nucleotide sequence ID" value="NZ_JAJUBC010000004.1"/>
</dbReference>
<dbReference type="PANTHER" id="PTHR11138:SF5">
    <property type="entry name" value="METHIONYL-TRNA FORMYLTRANSFERASE, MITOCHONDRIAL"/>
    <property type="match status" value="1"/>
</dbReference>
<dbReference type="PANTHER" id="PTHR11138">
    <property type="entry name" value="METHIONYL-TRNA FORMYLTRANSFERASE"/>
    <property type="match status" value="1"/>
</dbReference>
<keyword evidence="4" id="KW-1185">Reference proteome</keyword>
<evidence type="ECO:0000259" key="2">
    <source>
        <dbReference type="Pfam" id="PF02911"/>
    </source>
</evidence>
<name>A0ABT5QXP0_9GAMM</name>
<dbReference type="InterPro" id="IPR005793">
    <property type="entry name" value="Formyl_trans_C"/>
</dbReference>
<dbReference type="SUPFAM" id="SSF50486">
    <property type="entry name" value="FMT C-terminal domain-like"/>
    <property type="match status" value="1"/>
</dbReference>
<dbReference type="Gene3D" id="3.40.50.12230">
    <property type="match status" value="1"/>
</dbReference>
<dbReference type="CDD" id="cd08370">
    <property type="entry name" value="FMT_C_like"/>
    <property type="match status" value="1"/>
</dbReference>
<dbReference type="InterPro" id="IPR036477">
    <property type="entry name" value="Formyl_transf_N_sf"/>
</dbReference>
<dbReference type="InterPro" id="IPR002376">
    <property type="entry name" value="Formyl_transf_N"/>
</dbReference>
<dbReference type="EMBL" id="JAJUBC010000004">
    <property type="protein sequence ID" value="MDD1792370.1"/>
    <property type="molecule type" value="Genomic_DNA"/>
</dbReference>
<accession>A0ABT5QXP0</accession>
<reference evidence="3" key="1">
    <citation type="submission" date="2021-12" db="EMBL/GenBank/DDBJ databases">
        <title>Enterovibrio ZSDZ35 sp. nov. and Enterovibrio ZSDZ42 sp. nov., isolated from coastal seawater in Qingdao.</title>
        <authorList>
            <person name="Zhang P."/>
        </authorList>
    </citation>
    <scope>NUCLEOTIDE SEQUENCE</scope>
    <source>
        <strain evidence="3">ZSDZ42</strain>
    </source>
</reference>
<dbReference type="InterPro" id="IPR011034">
    <property type="entry name" value="Formyl_transferase-like_C_sf"/>
</dbReference>
<feature type="domain" description="Formyl transferase N-terminal" evidence="1">
    <location>
        <begin position="84"/>
        <end position="144"/>
    </location>
</feature>